<dbReference type="GO" id="GO:0005737">
    <property type="term" value="C:cytoplasm"/>
    <property type="evidence" value="ECO:0007669"/>
    <property type="project" value="UniProtKB-ARBA"/>
</dbReference>
<dbReference type="GeneTree" id="ENSGT01030000234528"/>
<dbReference type="RGD" id="1304898">
    <property type="gene designation" value="Prtn3"/>
</dbReference>
<protein>
    <submittedName>
        <fullName evidence="10">Proteinase 3</fullName>
    </submittedName>
</protein>
<dbReference type="CDD" id="cd00190">
    <property type="entry name" value="Tryp_SPc"/>
    <property type="match status" value="1"/>
</dbReference>
<dbReference type="GO" id="GO:0005615">
    <property type="term" value="C:extracellular space"/>
    <property type="evidence" value="ECO:0000318"/>
    <property type="project" value="GO_Central"/>
</dbReference>
<gene>
    <name evidence="10 12" type="primary">Prtn3</name>
</gene>
<dbReference type="FunFam" id="2.40.10.10:FF:000068">
    <property type="entry name" value="transmembrane protease serine 2"/>
    <property type="match status" value="1"/>
</dbReference>
<dbReference type="InterPro" id="IPR043504">
    <property type="entry name" value="Peptidase_S1_PA_chymotrypsin"/>
</dbReference>
<dbReference type="GO" id="GO:0004252">
    <property type="term" value="F:serine-type endopeptidase activity"/>
    <property type="evidence" value="ECO:0000318"/>
    <property type="project" value="GO_Central"/>
</dbReference>
<dbReference type="Reactome" id="R-RNO-6803157">
    <property type="pathway name" value="Antimicrobial peptides"/>
</dbReference>
<dbReference type="GeneID" id="314615"/>
<dbReference type="InterPro" id="IPR009003">
    <property type="entry name" value="Peptidase_S1_PA"/>
</dbReference>
<feature type="compositionally biased region" description="Basic residues" evidence="8">
    <location>
        <begin position="146"/>
        <end position="159"/>
    </location>
</feature>
<evidence type="ECO:0000259" key="9">
    <source>
        <dbReference type="PROSITE" id="PS50240"/>
    </source>
</evidence>
<feature type="region of interest" description="Disordered" evidence="8">
    <location>
        <begin position="91"/>
        <end position="122"/>
    </location>
</feature>
<evidence type="ECO:0000256" key="5">
    <source>
        <dbReference type="ARBA" id="ARBA00023157"/>
    </source>
</evidence>
<reference evidence="10" key="1">
    <citation type="submission" date="2024-01" db="EMBL/GenBank/DDBJ databases">
        <title>GRCr8: a new rat reference genome assembly contstructed from accurate long reads and long range scaffolding.</title>
        <authorList>
            <person name="Doris P.A."/>
            <person name="Kalbfleisch T."/>
            <person name="Li K."/>
            <person name="Howe K."/>
            <person name="Wood J."/>
        </authorList>
    </citation>
    <scope>NUCLEOTIDE SEQUENCE [LARGE SCALE GENOMIC DNA]</scope>
    <source>
        <strain evidence="10">Brown Norway</strain>
    </source>
</reference>
<evidence type="ECO:0000313" key="11">
    <source>
        <dbReference type="Proteomes" id="UP000002494"/>
    </source>
</evidence>
<dbReference type="InterPro" id="IPR033116">
    <property type="entry name" value="TRYPSIN_SER"/>
</dbReference>
<evidence type="ECO:0000256" key="4">
    <source>
        <dbReference type="ARBA" id="ARBA00022825"/>
    </source>
</evidence>
<dbReference type="Pfam" id="PF00089">
    <property type="entry name" value="Trypsin"/>
    <property type="match status" value="1"/>
</dbReference>
<evidence type="ECO:0000313" key="10">
    <source>
        <dbReference type="Ensembl" id="ENSRNOP00000097376.1"/>
    </source>
</evidence>
<dbReference type="InterPro" id="IPR001314">
    <property type="entry name" value="Peptidase_S1A"/>
</dbReference>
<evidence type="ECO:0000256" key="8">
    <source>
        <dbReference type="SAM" id="MobiDB-lite"/>
    </source>
</evidence>
<organism evidence="10 11">
    <name type="scientific">Rattus norvegicus</name>
    <name type="common">Rat</name>
    <dbReference type="NCBI Taxonomy" id="10116"/>
    <lineage>
        <taxon>Eukaryota</taxon>
        <taxon>Metazoa</taxon>
        <taxon>Chordata</taxon>
        <taxon>Craniata</taxon>
        <taxon>Vertebrata</taxon>
        <taxon>Euteleostomi</taxon>
        <taxon>Mammalia</taxon>
        <taxon>Eutheria</taxon>
        <taxon>Euarchontoglires</taxon>
        <taxon>Glires</taxon>
        <taxon>Rodentia</taxon>
        <taxon>Myomorpha</taxon>
        <taxon>Muroidea</taxon>
        <taxon>Muridae</taxon>
        <taxon>Murinae</taxon>
        <taxon>Rattus</taxon>
    </lineage>
</organism>
<dbReference type="AlphaFoldDB" id="A0A8I6ARE6"/>
<dbReference type="InterPro" id="IPR018114">
    <property type="entry name" value="TRYPSIN_HIS"/>
</dbReference>
<evidence type="ECO:0000256" key="1">
    <source>
        <dbReference type="ARBA" id="ARBA00022670"/>
    </source>
</evidence>
<dbReference type="Proteomes" id="UP000002494">
    <property type="component" value="Chromosome 7"/>
</dbReference>
<keyword evidence="2" id="KW-0732">Signal</keyword>
<accession>A0A8I6ARE6</accession>
<feature type="domain" description="Peptidase S1" evidence="9">
    <location>
        <begin position="198"/>
        <end position="418"/>
    </location>
</feature>
<dbReference type="InterPro" id="IPR050850">
    <property type="entry name" value="Peptidase_S1_Elastase_sf"/>
</dbReference>
<dbReference type="PROSITE" id="PS50240">
    <property type="entry name" value="TRYPSIN_DOM"/>
    <property type="match status" value="1"/>
</dbReference>
<feature type="region of interest" description="Disordered" evidence="8">
    <location>
        <begin position="143"/>
        <end position="177"/>
    </location>
</feature>
<keyword evidence="11" id="KW-1185">Reference proteome</keyword>
<name>A0A8I6ARE6_RAT</name>
<keyword evidence="4 7" id="KW-0720">Serine protease</keyword>
<reference evidence="10" key="2">
    <citation type="submission" date="2025-08" db="UniProtKB">
        <authorList>
            <consortium name="Ensembl"/>
        </authorList>
    </citation>
    <scope>IDENTIFICATION</scope>
    <source>
        <strain evidence="10">Brown Norway</strain>
    </source>
</reference>
<dbReference type="AGR" id="RGD:1304898"/>
<dbReference type="PROSITE" id="PS00134">
    <property type="entry name" value="TRYPSIN_HIS"/>
    <property type="match status" value="1"/>
</dbReference>
<dbReference type="Ensembl" id="ENSRNOT00000101903.2">
    <property type="protein sequence ID" value="ENSRNOP00000097376.1"/>
    <property type="gene ID" value="ENSRNOG00000029814.5"/>
</dbReference>
<dbReference type="Reactome" id="R-RNO-6798695">
    <property type="pathway name" value="Neutrophil degranulation"/>
</dbReference>
<proteinExistence type="predicted"/>
<dbReference type="GO" id="GO:0006508">
    <property type="term" value="P:proteolysis"/>
    <property type="evidence" value="ECO:0000318"/>
    <property type="project" value="GO_Central"/>
</dbReference>
<dbReference type="PRINTS" id="PR00722">
    <property type="entry name" value="CHYMOTRYPSIN"/>
</dbReference>
<dbReference type="FunFam" id="2.40.10.10:FF:000052">
    <property type="entry name" value="Neutrophil elastase"/>
    <property type="match status" value="1"/>
</dbReference>
<evidence type="ECO:0000256" key="2">
    <source>
        <dbReference type="ARBA" id="ARBA00022729"/>
    </source>
</evidence>
<feature type="compositionally biased region" description="Basic and acidic residues" evidence="8">
    <location>
        <begin position="20"/>
        <end position="40"/>
    </location>
</feature>
<dbReference type="OMA" id="CAQSTRR"/>
<evidence type="ECO:0000313" key="12">
    <source>
        <dbReference type="RGD" id="1304898"/>
    </source>
</evidence>
<dbReference type="RefSeq" id="XP_038934901.1">
    <property type="nucleotide sequence ID" value="XM_039078973.2"/>
</dbReference>
<keyword evidence="1 7" id="KW-0645">Protease</keyword>
<evidence type="ECO:0000256" key="3">
    <source>
        <dbReference type="ARBA" id="ARBA00022801"/>
    </source>
</evidence>
<reference evidence="10" key="3">
    <citation type="submission" date="2025-09" db="UniProtKB">
        <authorList>
            <consortium name="Ensembl"/>
        </authorList>
    </citation>
    <scope>IDENTIFICATION</scope>
    <source>
        <strain evidence="10">Brown Norway</strain>
    </source>
</reference>
<dbReference type="SMART" id="SM00020">
    <property type="entry name" value="Tryp_SPc"/>
    <property type="match status" value="1"/>
</dbReference>
<feature type="compositionally biased region" description="Low complexity" evidence="8">
    <location>
        <begin position="166"/>
        <end position="177"/>
    </location>
</feature>
<dbReference type="FunCoup" id="A0A8I6ARE6">
    <property type="interactions" value="81"/>
</dbReference>
<feature type="compositionally biased region" description="Low complexity" evidence="8">
    <location>
        <begin position="99"/>
        <end position="112"/>
    </location>
</feature>
<dbReference type="Gene3D" id="2.40.10.10">
    <property type="entry name" value="Trypsin-like serine proteases"/>
    <property type="match status" value="2"/>
</dbReference>
<dbReference type="Reactome" id="R-RNO-140875">
    <property type="pathway name" value="Common Pathway of Fibrin Clot Formation"/>
</dbReference>
<dbReference type="PROSITE" id="PS00135">
    <property type="entry name" value="TRYPSIN_SER"/>
    <property type="match status" value="1"/>
</dbReference>
<dbReference type="SUPFAM" id="SSF50494">
    <property type="entry name" value="Trypsin-like serine proteases"/>
    <property type="match status" value="1"/>
</dbReference>
<dbReference type="OrthoDB" id="8440449at2759"/>
<keyword evidence="5" id="KW-1015">Disulfide bond</keyword>
<dbReference type="CTD" id="5657"/>
<evidence type="ECO:0000256" key="6">
    <source>
        <dbReference type="ARBA" id="ARBA00023180"/>
    </source>
</evidence>
<dbReference type="InterPro" id="IPR001254">
    <property type="entry name" value="Trypsin_dom"/>
</dbReference>
<sequence>MESPGGEIRASPGSWSEGSGKLRLEQKGETWGREVREPPRAHAARSPGGSREGGVRCRERTQSQGPRVGGTRGPGAVRGARTLCLRALQTARPRPNPAPGSGASASHSAGPRVSALRGDRNPGPFPARCARLLCALREHGWSRGPGRSRRSLGKARSRGPRPQLPPRVSRSPIPRSPRLPCLRLAGVRFHGAVQASKIVGGHEARPHSRPYVASLQLSRSPGSHFCGGTLIHPRFVLTAAHCLQDISWQLVTVVLGAHDLLSSEPEQQKFTITQVFENNYNPEETLNDVLLLQLNRPASLGKQVAVASLPQQDQSLSQGTQCLAMGWGRLGTRAPTPRVLHELNVTVVTFLCREHNVCTLVPRRAAGICFGDSGGPLICNGILHGVDSFVIRECASLQFPDFFARVSMYVNWIHSVLRSAEP</sequence>
<evidence type="ECO:0000256" key="7">
    <source>
        <dbReference type="RuleBase" id="RU363034"/>
    </source>
</evidence>
<dbReference type="PANTHER" id="PTHR24257">
    <property type="entry name" value="CHYMOTRYPSIN-LIKE ELASTASE FAMILY MEMBER"/>
    <property type="match status" value="1"/>
</dbReference>
<dbReference type="PANTHER" id="PTHR24257:SF15">
    <property type="entry name" value="MYELOBLASTIN"/>
    <property type="match status" value="1"/>
</dbReference>
<feature type="region of interest" description="Disordered" evidence="8">
    <location>
        <begin position="1"/>
        <end position="79"/>
    </location>
</feature>
<keyword evidence="6" id="KW-0325">Glycoprotein</keyword>
<keyword evidence="3 7" id="KW-0378">Hydrolase</keyword>